<gene>
    <name evidence="2" type="ORF">CPB83DRAFT_897019</name>
</gene>
<evidence type="ECO:0000313" key="2">
    <source>
        <dbReference type="EMBL" id="KAF9525418.1"/>
    </source>
</evidence>
<dbReference type="AlphaFoldDB" id="A0A9P6EAL6"/>
<protein>
    <recommendedName>
        <fullName evidence="1">F-box domain-containing protein</fullName>
    </recommendedName>
</protein>
<dbReference type="Gene3D" id="3.80.10.10">
    <property type="entry name" value="Ribonuclease Inhibitor"/>
    <property type="match status" value="1"/>
</dbReference>
<dbReference type="SUPFAM" id="SSF52047">
    <property type="entry name" value="RNI-like"/>
    <property type="match status" value="1"/>
</dbReference>
<dbReference type="PROSITE" id="PS50181">
    <property type="entry name" value="FBOX"/>
    <property type="match status" value="1"/>
</dbReference>
<dbReference type="SUPFAM" id="SSF81383">
    <property type="entry name" value="F-box domain"/>
    <property type="match status" value="1"/>
</dbReference>
<dbReference type="EMBL" id="MU157884">
    <property type="protein sequence ID" value="KAF9525418.1"/>
    <property type="molecule type" value="Genomic_DNA"/>
</dbReference>
<evidence type="ECO:0000313" key="3">
    <source>
        <dbReference type="Proteomes" id="UP000807306"/>
    </source>
</evidence>
<feature type="domain" description="F-box" evidence="1">
    <location>
        <begin position="1"/>
        <end position="43"/>
    </location>
</feature>
<proteinExistence type="predicted"/>
<reference evidence="2" key="1">
    <citation type="submission" date="2020-11" db="EMBL/GenBank/DDBJ databases">
        <authorList>
            <consortium name="DOE Joint Genome Institute"/>
            <person name="Ahrendt S."/>
            <person name="Riley R."/>
            <person name="Andreopoulos W."/>
            <person name="Labutti K."/>
            <person name="Pangilinan J."/>
            <person name="Ruiz-Duenas F.J."/>
            <person name="Barrasa J.M."/>
            <person name="Sanchez-Garcia M."/>
            <person name="Camarero S."/>
            <person name="Miyauchi S."/>
            <person name="Serrano A."/>
            <person name="Linde D."/>
            <person name="Babiker R."/>
            <person name="Drula E."/>
            <person name="Ayuso-Fernandez I."/>
            <person name="Pacheco R."/>
            <person name="Padilla G."/>
            <person name="Ferreira P."/>
            <person name="Barriuso J."/>
            <person name="Kellner H."/>
            <person name="Castanera R."/>
            <person name="Alfaro M."/>
            <person name="Ramirez L."/>
            <person name="Pisabarro A.G."/>
            <person name="Kuo A."/>
            <person name="Tritt A."/>
            <person name="Lipzen A."/>
            <person name="He G."/>
            <person name="Yan M."/>
            <person name="Ng V."/>
            <person name="Cullen D."/>
            <person name="Martin F."/>
            <person name="Rosso M.-N."/>
            <person name="Henrissat B."/>
            <person name="Hibbett D."/>
            <person name="Martinez A.T."/>
            <person name="Grigoriev I.V."/>
        </authorList>
    </citation>
    <scope>NUCLEOTIDE SEQUENCE</scope>
    <source>
        <strain evidence="2">CBS 506.95</strain>
    </source>
</reference>
<sequence>MDDLPYEIWYLIVQYLPSDEVENLFSVSRALFNIALDLHYREVHLPGRARGPLMSKHLKKINIYHLRNPLVVSRPREVHILDLFDPWPGVQAKKSVLESARKYLFKSKKPYASQTNALKQVVEIIPFLTSVTTLHVEKGFEGFLQNPEVLNSGLFFQCWAAFGSQLKVLSLATPLEIFHRVTGQDLHLPCLEVLRMQIWDCFQTTEPNSIISTQVIPFIQRNQATICNLKLDIEDYTIDVSALLGPLESMCQLSSLDLKTSYTNCLKTNFIGLERLLRARRHELHTLRIRTHHYYFSQRFQTFAEFFQSPCWHIPLPKLKTLDIEPPLSEWKDLEYAYLVRFKSSLTTLRLSPNIRWQYPEVACLTNILTPFENLKYLELLVFSMSPALLSLFATSIPQLETLRLFYKYIFANLMFPSEASERFVEELQKYNNLSSWNLKELDYCESLRTVVSDGKVEVALVDKLSNVQWFCGLYRDEFKSRFIKLVG</sequence>
<name>A0A9P6EAL6_9AGAR</name>
<dbReference type="OrthoDB" id="3039255at2759"/>
<accession>A0A9P6EAL6</accession>
<evidence type="ECO:0000259" key="1">
    <source>
        <dbReference type="PROSITE" id="PS50181"/>
    </source>
</evidence>
<dbReference type="InterPro" id="IPR036047">
    <property type="entry name" value="F-box-like_dom_sf"/>
</dbReference>
<dbReference type="InterPro" id="IPR032675">
    <property type="entry name" value="LRR_dom_sf"/>
</dbReference>
<dbReference type="Proteomes" id="UP000807306">
    <property type="component" value="Unassembled WGS sequence"/>
</dbReference>
<keyword evidence="3" id="KW-1185">Reference proteome</keyword>
<dbReference type="InterPro" id="IPR001810">
    <property type="entry name" value="F-box_dom"/>
</dbReference>
<comment type="caution">
    <text evidence="2">The sequence shown here is derived from an EMBL/GenBank/DDBJ whole genome shotgun (WGS) entry which is preliminary data.</text>
</comment>
<organism evidence="2 3">
    <name type="scientific">Crepidotus variabilis</name>
    <dbReference type="NCBI Taxonomy" id="179855"/>
    <lineage>
        <taxon>Eukaryota</taxon>
        <taxon>Fungi</taxon>
        <taxon>Dikarya</taxon>
        <taxon>Basidiomycota</taxon>
        <taxon>Agaricomycotina</taxon>
        <taxon>Agaricomycetes</taxon>
        <taxon>Agaricomycetidae</taxon>
        <taxon>Agaricales</taxon>
        <taxon>Agaricineae</taxon>
        <taxon>Crepidotaceae</taxon>
        <taxon>Crepidotus</taxon>
    </lineage>
</organism>